<dbReference type="Proteomes" id="UP000654075">
    <property type="component" value="Unassembled WGS sequence"/>
</dbReference>
<proteinExistence type="predicted"/>
<comment type="caution">
    <text evidence="2">The sequence shown here is derived from an EMBL/GenBank/DDBJ whole genome shotgun (WGS) entry which is preliminary data.</text>
</comment>
<keyword evidence="3" id="KW-1185">Reference proteome</keyword>
<protein>
    <submittedName>
        <fullName evidence="2">Uncharacterized protein</fullName>
    </submittedName>
</protein>
<feature type="non-terminal residue" evidence="2">
    <location>
        <position position="1"/>
    </location>
</feature>
<sequence>MELPSAHKKDMSVVRCGSFLPAAVDASREGLAKSSRGRAFQQPFRLPCLRLRCLKLAAQPQQEQQQCKLDCKPQLQFARRAGSLLPTRNCPTFQLDNSIRVPCGRAHGLRLVCVVSSRGQLQGTSLCALSAWDPQTVIRCEKRDSILQSSLVRTCQNFVTSLPAASSNSSVLVCSKPQRSGQQVAAAECLLRCVTVEQDTACMVGAVHLGSGSSKFHAAFCNLDAATTSTSARGPMHAITALGHSLVSWPLRAQSACQSSQASRAARNMSTAVASRALRKSRQPRLTELKQPLLHTSEEQVEENLRAFGGVCRSRNTQKCGTTLFLHCKTDFGVDAALLDGDVAKPPAAASRQYSPKRPCSSSLTPSAADPSSEAGFQVARLCRSATAVVLPHRGCTMLHTLHMPHTSKAKSTRAYTEAFPRSDVCLSTLSALKISCNELLRKSALAGMPRKTTDRVRCAQEAQRHEWCVLQSVRSSVAKQPLFQSCINAFGSSNLAKCLADLSFQLASSKPCLLLQLSATGYARPLRLSWPSACQSPLASRAVRNTSTAGATAGALWKSRQRCSLGLEQTSVPPPAALGQKLAARAGFRPRRVALLHRDAAKQLAGSLTAGHRRRGVVAALSYAKLASVHARYPRQHRQERVLTRQLLKFSRQPEALSTFPGLALRKFMSDTAHAGVERKTTDCVRCAQQAQGHEWCVLQSVHSSVARQPPLQSQVTSFGAAWSNFSLQLACQANFPARPFRLHLPSVCQSSQASWAVRKMSTAVASRALRKTRQPRLTELRQQLVNTSEEQVDKSWPAFGGVCRSRNTQKCGTTLFLHCAALLDGDVAKPPAAASRQYSPKRPCSSSLTPSAADPSSEAGFQVARLCRSATAVVLPHRGCTMLHTLHMPHTSKAKSTRAYTEAFPRSDVCLSTLSALKISCNELLRKSALAGMPRKTTDRVRCAQEAQRHEWCVLQSVRSSVAKQPLFQSCINAFGSSNLAKCLADLSFQLASSKPCLLLQLSATGYARPLRLSWPSACQSPLASRAVRNTSTAGATAGALWKSRQRCSLGLEQTSVPPPAALGQKLAARAGFRPRRVALLHRDAAKQLAGLFAPQAARAKGSLLWQPNGVAAAELRISNCCSKAVNCHFVPATRSPLPDMKQVGILPRSFTKVSRGFVAAKPDMNMSAASFSRAFAQVLRRVPAGVDASTAKGSRPILAAHAVSPCNAVEEALRQPPTMLPITSSLPNPFDFSEPCMAEEVGPVLDSTMSPAEDQPEGLSDERHVTAGVIGFFADSTWGTCFEESRKVAAAELRISNCCSKAVNCHFVPATRSPLPDMKQVGILPRSFTKVSRGFVAAKPDMNMSAASFSRAFAQVLRRVPAGVDASTAKGSRPILAAHAVSPCNAVEEALRQPPTMLPITSSLPNPFDFS</sequence>
<feature type="region of interest" description="Disordered" evidence="1">
    <location>
        <begin position="347"/>
        <end position="370"/>
    </location>
</feature>
<evidence type="ECO:0000313" key="2">
    <source>
        <dbReference type="EMBL" id="CAE8609839.1"/>
    </source>
</evidence>
<dbReference type="EMBL" id="CAJNNV010024425">
    <property type="protein sequence ID" value="CAE8609839.1"/>
    <property type="molecule type" value="Genomic_DNA"/>
</dbReference>
<organism evidence="2 3">
    <name type="scientific">Polarella glacialis</name>
    <name type="common">Dinoflagellate</name>
    <dbReference type="NCBI Taxonomy" id="89957"/>
    <lineage>
        <taxon>Eukaryota</taxon>
        <taxon>Sar</taxon>
        <taxon>Alveolata</taxon>
        <taxon>Dinophyceae</taxon>
        <taxon>Suessiales</taxon>
        <taxon>Suessiaceae</taxon>
        <taxon>Polarella</taxon>
    </lineage>
</organism>
<accession>A0A813FDE1</accession>
<feature type="region of interest" description="Disordered" evidence="1">
    <location>
        <begin position="833"/>
        <end position="856"/>
    </location>
</feature>
<name>A0A813FDE1_POLGL</name>
<gene>
    <name evidence="2" type="ORF">PGLA1383_LOCUS27665</name>
</gene>
<reference evidence="2" key="1">
    <citation type="submission" date="2021-02" db="EMBL/GenBank/DDBJ databases">
        <authorList>
            <person name="Dougan E. K."/>
            <person name="Rhodes N."/>
            <person name="Thang M."/>
            <person name="Chan C."/>
        </authorList>
    </citation>
    <scope>NUCLEOTIDE SEQUENCE</scope>
</reference>
<evidence type="ECO:0000313" key="3">
    <source>
        <dbReference type="Proteomes" id="UP000654075"/>
    </source>
</evidence>
<evidence type="ECO:0000256" key="1">
    <source>
        <dbReference type="SAM" id="MobiDB-lite"/>
    </source>
</evidence>